<comment type="caution">
    <text evidence="7">The sequence shown here is derived from an EMBL/GenBank/DDBJ whole genome shotgun (WGS) entry which is preliminary data.</text>
</comment>
<dbReference type="OrthoDB" id="9784339at2"/>
<evidence type="ECO:0000313" key="8">
    <source>
        <dbReference type="Proteomes" id="UP000035017"/>
    </source>
</evidence>
<gene>
    <name evidence="7" type="ORF">RU07_00355</name>
</gene>
<dbReference type="InterPro" id="IPR036196">
    <property type="entry name" value="Ptyr_pPase_sf"/>
</dbReference>
<evidence type="ECO:0000313" key="7">
    <source>
        <dbReference type="EMBL" id="KIQ05976.1"/>
    </source>
</evidence>
<proteinExistence type="inferred from homology"/>
<feature type="active site" description="Nucleophile" evidence="5">
    <location>
        <position position="10"/>
    </location>
</feature>
<keyword evidence="3" id="KW-0378">Hydrolase</keyword>
<dbReference type="GO" id="GO:0004725">
    <property type="term" value="F:protein tyrosine phosphatase activity"/>
    <property type="evidence" value="ECO:0007669"/>
    <property type="project" value="UniProtKB-EC"/>
</dbReference>
<dbReference type="Proteomes" id="UP000035017">
    <property type="component" value="Unassembled WGS sequence"/>
</dbReference>
<dbReference type="PANTHER" id="PTHR11717:SF7">
    <property type="entry name" value="LOW MOLECULAR WEIGHT PHOSPHOTYROSINE PROTEIN PHOSPHATASE"/>
    <property type="match status" value="1"/>
</dbReference>
<dbReference type="AlphaFoldDB" id="A0A0D0JIT6"/>
<dbReference type="Pfam" id="PF01451">
    <property type="entry name" value="LMWPc"/>
    <property type="match status" value="1"/>
</dbReference>
<comment type="similarity">
    <text evidence="1">Belongs to the low molecular weight phosphotyrosine protein phosphatase family.</text>
</comment>
<accession>A0A0D0JIT6</accession>
<feature type="active site" evidence="5">
    <location>
        <position position="16"/>
    </location>
</feature>
<dbReference type="SMART" id="SM00226">
    <property type="entry name" value="LMWPc"/>
    <property type="match status" value="1"/>
</dbReference>
<name>A0A0D0JIT6_AGRTU</name>
<evidence type="ECO:0000259" key="6">
    <source>
        <dbReference type="SMART" id="SM00226"/>
    </source>
</evidence>
<evidence type="ECO:0000256" key="5">
    <source>
        <dbReference type="PIRSR" id="PIRSR617867-1"/>
    </source>
</evidence>
<evidence type="ECO:0000256" key="4">
    <source>
        <dbReference type="ARBA" id="ARBA00022912"/>
    </source>
</evidence>
<evidence type="ECO:0000256" key="2">
    <source>
        <dbReference type="ARBA" id="ARBA00013064"/>
    </source>
</evidence>
<dbReference type="SUPFAM" id="SSF52788">
    <property type="entry name" value="Phosphotyrosine protein phosphatases I"/>
    <property type="match status" value="1"/>
</dbReference>
<sequence length="159" mass="17473">MKPTAILFVCMGNICRSPLAQGILAHIVEKQQIAHRIVIDSAGTDAWHVGNVPDPRSVSIAKRHGIDITRQKARQVKPSDFEAFDLILAMDADNLARLSAICPVQYAQKLHLFSDYATGERLNVPDPYYGGEDGFQTVYTMLFSGCMSLIGRLETGHAS</sequence>
<dbReference type="PANTHER" id="PTHR11717">
    <property type="entry name" value="LOW MOLECULAR WEIGHT PROTEIN TYROSINE PHOSPHATASE"/>
    <property type="match status" value="1"/>
</dbReference>
<dbReference type="InterPro" id="IPR017867">
    <property type="entry name" value="Tyr_phospatase_low_mol_wt"/>
</dbReference>
<evidence type="ECO:0000256" key="3">
    <source>
        <dbReference type="ARBA" id="ARBA00022801"/>
    </source>
</evidence>
<dbReference type="EC" id="3.1.3.48" evidence="2"/>
<dbReference type="InterPro" id="IPR050438">
    <property type="entry name" value="LMW_PTPase"/>
</dbReference>
<feature type="active site" description="Proton donor" evidence="5">
    <location>
        <position position="126"/>
    </location>
</feature>
<dbReference type="CDD" id="cd16343">
    <property type="entry name" value="LMWPTP"/>
    <property type="match status" value="1"/>
</dbReference>
<protein>
    <recommendedName>
        <fullName evidence="2">protein-tyrosine-phosphatase</fullName>
        <ecNumber evidence="2">3.1.3.48</ecNumber>
    </recommendedName>
</protein>
<dbReference type="PRINTS" id="PR00719">
    <property type="entry name" value="LMWPTPASE"/>
</dbReference>
<dbReference type="InterPro" id="IPR023485">
    <property type="entry name" value="Ptyr_pPase"/>
</dbReference>
<organism evidence="7 8">
    <name type="scientific">Agrobacterium tumefaciens</name>
    <dbReference type="NCBI Taxonomy" id="358"/>
    <lineage>
        <taxon>Bacteria</taxon>
        <taxon>Pseudomonadati</taxon>
        <taxon>Pseudomonadota</taxon>
        <taxon>Alphaproteobacteria</taxon>
        <taxon>Hyphomicrobiales</taxon>
        <taxon>Rhizobiaceae</taxon>
        <taxon>Rhizobium/Agrobacterium group</taxon>
        <taxon>Agrobacterium</taxon>
        <taxon>Agrobacterium tumefaciens complex</taxon>
    </lineage>
</organism>
<feature type="domain" description="Phosphotyrosine protein phosphatase I" evidence="6">
    <location>
        <begin position="4"/>
        <end position="152"/>
    </location>
</feature>
<dbReference type="EMBL" id="JXQV01000001">
    <property type="protein sequence ID" value="KIQ05976.1"/>
    <property type="molecule type" value="Genomic_DNA"/>
</dbReference>
<evidence type="ECO:0000256" key="1">
    <source>
        <dbReference type="ARBA" id="ARBA00011063"/>
    </source>
</evidence>
<dbReference type="Gene3D" id="3.40.50.2300">
    <property type="match status" value="1"/>
</dbReference>
<reference evidence="7 8" key="1">
    <citation type="submission" date="2014-12" db="EMBL/GenBank/DDBJ databases">
        <title>16Stimator: statistical estimation of ribosomal gene copy numbers from draft genome assemblies.</title>
        <authorList>
            <person name="Perisin M.A."/>
            <person name="Vetter M."/>
            <person name="Gilbert J.A."/>
            <person name="Bergelson J."/>
        </authorList>
    </citation>
    <scope>NUCLEOTIDE SEQUENCE [LARGE SCALE GENOMIC DNA]</scope>
    <source>
        <strain evidence="7 8">MEJ076</strain>
    </source>
</reference>
<keyword evidence="4" id="KW-0904">Protein phosphatase</keyword>